<keyword evidence="2" id="KW-1185">Reference proteome</keyword>
<gene>
    <name evidence="1" type="ORF">GCM10022214_10160</name>
</gene>
<dbReference type="Proteomes" id="UP001500683">
    <property type="component" value="Unassembled WGS sequence"/>
</dbReference>
<organism evidence="1 2">
    <name type="scientific">Actinomadura miaoliensis</name>
    <dbReference type="NCBI Taxonomy" id="430685"/>
    <lineage>
        <taxon>Bacteria</taxon>
        <taxon>Bacillati</taxon>
        <taxon>Actinomycetota</taxon>
        <taxon>Actinomycetes</taxon>
        <taxon>Streptosporangiales</taxon>
        <taxon>Thermomonosporaceae</taxon>
        <taxon>Actinomadura</taxon>
    </lineage>
</organism>
<protein>
    <submittedName>
        <fullName evidence="1">Uncharacterized protein</fullName>
    </submittedName>
</protein>
<reference evidence="2" key="1">
    <citation type="journal article" date="2019" name="Int. J. Syst. Evol. Microbiol.">
        <title>The Global Catalogue of Microorganisms (GCM) 10K type strain sequencing project: providing services to taxonomists for standard genome sequencing and annotation.</title>
        <authorList>
            <consortium name="The Broad Institute Genomics Platform"/>
            <consortium name="The Broad Institute Genome Sequencing Center for Infectious Disease"/>
            <person name="Wu L."/>
            <person name="Ma J."/>
        </authorList>
    </citation>
    <scope>NUCLEOTIDE SEQUENCE [LARGE SCALE GENOMIC DNA]</scope>
    <source>
        <strain evidence="2">JCM 16702</strain>
    </source>
</reference>
<proteinExistence type="predicted"/>
<dbReference type="RefSeq" id="WP_344941373.1">
    <property type="nucleotide sequence ID" value="NZ_BAAAZG010000002.1"/>
</dbReference>
<comment type="caution">
    <text evidence="1">The sequence shown here is derived from an EMBL/GenBank/DDBJ whole genome shotgun (WGS) entry which is preliminary data.</text>
</comment>
<sequence length="104" mass="11194">MSTPNPLHAPADVVLLQADIVELVAGRIKAAIVRVADRPEALDAQIDDRTFEPRAFFAAGPLTIRFTDPATARLWASAFEVVAAQLEIAAEQAAGLRHTEMETS</sequence>
<name>A0ABP7V4T4_9ACTN</name>
<accession>A0ABP7V4T4</accession>
<evidence type="ECO:0000313" key="1">
    <source>
        <dbReference type="EMBL" id="GAA4059618.1"/>
    </source>
</evidence>
<dbReference type="EMBL" id="BAAAZG010000002">
    <property type="protein sequence ID" value="GAA4059618.1"/>
    <property type="molecule type" value="Genomic_DNA"/>
</dbReference>
<evidence type="ECO:0000313" key="2">
    <source>
        <dbReference type="Proteomes" id="UP001500683"/>
    </source>
</evidence>